<evidence type="ECO:0000313" key="2">
    <source>
        <dbReference type="EMBL" id="GAJ01996.1"/>
    </source>
</evidence>
<gene>
    <name evidence="2" type="ORF">S12H4_34014</name>
</gene>
<name>X1UQ45_9ZZZZ</name>
<proteinExistence type="predicted"/>
<protein>
    <submittedName>
        <fullName evidence="2">Uncharacterized protein</fullName>
    </submittedName>
</protein>
<feature type="compositionally biased region" description="Basic and acidic residues" evidence="1">
    <location>
        <begin position="18"/>
        <end position="34"/>
    </location>
</feature>
<evidence type="ECO:0000256" key="1">
    <source>
        <dbReference type="SAM" id="MobiDB-lite"/>
    </source>
</evidence>
<dbReference type="EMBL" id="BARW01020093">
    <property type="protein sequence ID" value="GAJ01996.1"/>
    <property type="molecule type" value="Genomic_DNA"/>
</dbReference>
<reference evidence="2" key="1">
    <citation type="journal article" date="2014" name="Front. Microbiol.">
        <title>High frequency of phylogenetically diverse reductive dehalogenase-homologous genes in deep subseafloor sedimentary metagenomes.</title>
        <authorList>
            <person name="Kawai M."/>
            <person name="Futagami T."/>
            <person name="Toyoda A."/>
            <person name="Takaki Y."/>
            <person name="Nishi S."/>
            <person name="Hori S."/>
            <person name="Arai W."/>
            <person name="Tsubouchi T."/>
            <person name="Morono Y."/>
            <person name="Uchiyama I."/>
            <person name="Ito T."/>
            <person name="Fujiyama A."/>
            <person name="Inagaki F."/>
            <person name="Takami H."/>
        </authorList>
    </citation>
    <scope>NUCLEOTIDE SEQUENCE</scope>
    <source>
        <strain evidence="2">Expedition CK06-06</strain>
    </source>
</reference>
<organism evidence="2">
    <name type="scientific">marine sediment metagenome</name>
    <dbReference type="NCBI Taxonomy" id="412755"/>
    <lineage>
        <taxon>unclassified sequences</taxon>
        <taxon>metagenomes</taxon>
        <taxon>ecological metagenomes</taxon>
    </lineage>
</organism>
<feature type="non-terminal residue" evidence="2">
    <location>
        <position position="1"/>
    </location>
</feature>
<comment type="caution">
    <text evidence="2">The sequence shown here is derived from an EMBL/GenBank/DDBJ whole genome shotgun (WGS) entry which is preliminary data.</text>
</comment>
<feature type="region of interest" description="Disordered" evidence="1">
    <location>
        <begin position="1"/>
        <end position="37"/>
    </location>
</feature>
<accession>X1UQ45</accession>
<sequence>KAVKTKGDVQLRLNMKGDQNRREARRRADEKQKELNSVVSDMAQRLCL</sequence>
<dbReference type="AlphaFoldDB" id="X1UQ45"/>